<feature type="non-terminal residue" evidence="1">
    <location>
        <position position="1"/>
    </location>
</feature>
<dbReference type="EMBL" id="KI687091">
    <property type="protein sequence ID" value="ETK83070.1"/>
    <property type="molecule type" value="Genomic_DNA"/>
</dbReference>
<gene>
    <name evidence="1" type="ORF">L915_11645</name>
</gene>
<dbReference type="Proteomes" id="UP000053236">
    <property type="component" value="Unassembled WGS sequence"/>
</dbReference>
<name>W2GLA3_PHYNI</name>
<proteinExistence type="predicted"/>
<protein>
    <submittedName>
        <fullName evidence="1">Uncharacterized protein</fullName>
    </submittedName>
</protein>
<evidence type="ECO:0000313" key="1">
    <source>
        <dbReference type="EMBL" id="ETK83070.1"/>
    </source>
</evidence>
<sequence>RLCGGAEQSRMMRISWRAFATIQRRTPFAENKMTKANLVSSVAKSASLRSASPANPQPPKQSKGTVPAIHAVVETEAEAIEERLIQASAPVASTPSSSSDTPPASIHEPTLIDEEVTAQDVREACVAKRTQLAYAVSLRVISRWIGSTKKNDSSNYFDGAGQIDLRRFTAADFEAFLLEKRKVFWDEYAEWLSKCNKRLVSVKRGCTPVRIRFLTHFTNSFAKIH</sequence>
<dbReference type="AlphaFoldDB" id="W2GLA3"/>
<organism evidence="1">
    <name type="scientific">Phytophthora nicotianae</name>
    <name type="common">Potato buckeye rot agent</name>
    <name type="synonym">Phytophthora parasitica</name>
    <dbReference type="NCBI Taxonomy" id="4792"/>
    <lineage>
        <taxon>Eukaryota</taxon>
        <taxon>Sar</taxon>
        <taxon>Stramenopiles</taxon>
        <taxon>Oomycota</taxon>
        <taxon>Peronosporomycetes</taxon>
        <taxon>Peronosporales</taxon>
        <taxon>Peronosporaceae</taxon>
        <taxon>Phytophthora</taxon>
    </lineage>
</organism>
<dbReference type="VEuPathDB" id="FungiDB:PPTG_12739"/>
<reference evidence="1" key="1">
    <citation type="submission" date="2013-11" db="EMBL/GenBank/DDBJ databases">
        <title>The Genome Sequence of Phytophthora parasitica CJ02B3.</title>
        <authorList>
            <consortium name="The Broad Institute Genomics Platform"/>
            <person name="Russ C."/>
            <person name="Tyler B."/>
            <person name="Panabieres F."/>
            <person name="Shan W."/>
            <person name="Tripathy S."/>
            <person name="Grunwald N."/>
            <person name="Machado M."/>
            <person name="Johnson C.S."/>
            <person name="Arredondo F."/>
            <person name="Hong C."/>
            <person name="Coffey M."/>
            <person name="Young S.K."/>
            <person name="Zeng Q."/>
            <person name="Gargeya S."/>
            <person name="Fitzgerald M."/>
            <person name="Abouelleil A."/>
            <person name="Alvarado L."/>
            <person name="Chapman S.B."/>
            <person name="Gainer-Dewar J."/>
            <person name="Goldberg J."/>
            <person name="Griggs A."/>
            <person name="Gujja S."/>
            <person name="Hansen M."/>
            <person name="Howarth C."/>
            <person name="Imamovic A."/>
            <person name="Ireland A."/>
            <person name="Larimer J."/>
            <person name="McCowan C."/>
            <person name="Murphy C."/>
            <person name="Pearson M."/>
            <person name="Poon T.W."/>
            <person name="Priest M."/>
            <person name="Roberts A."/>
            <person name="Saif S."/>
            <person name="Shea T."/>
            <person name="Sykes S."/>
            <person name="Wortman J."/>
            <person name="Nusbaum C."/>
            <person name="Birren B."/>
        </authorList>
    </citation>
    <scope>NUCLEOTIDE SEQUENCE [LARGE SCALE GENOMIC DNA]</scope>
    <source>
        <strain evidence="1">CJ02B3</strain>
    </source>
</reference>
<accession>W2GLA3</accession>